<feature type="signal peptide" evidence="1">
    <location>
        <begin position="1"/>
        <end position="18"/>
    </location>
</feature>
<feature type="chain" id="PRO_5003939870" evidence="1">
    <location>
        <begin position="19"/>
        <end position="169"/>
    </location>
</feature>
<gene>
    <name evidence="2" type="ORF">BEWA_031930</name>
</gene>
<evidence type="ECO:0000313" key="2">
    <source>
        <dbReference type="EMBL" id="AFZ80340.1"/>
    </source>
</evidence>
<evidence type="ECO:0000256" key="1">
    <source>
        <dbReference type="SAM" id="SignalP"/>
    </source>
</evidence>
<dbReference type="KEGG" id="beq:BEWA_031930"/>
<keyword evidence="1" id="KW-0732">Signal</keyword>
<dbReference type="RefSeq" id="XP_004830006.1">
    <property type="nucleotide sequence ID" value="XM_004829949.1"/>
</dbReference>
<sequence length="169" mass="19342">MKILTVLWTVCLVRLCRGKFSKAKAEGIRKESLKAILKKLQDATKQEPLTSVPNFKSKVESTLFNVEEGKEDGVKVLKLTAKNGTKTTELKYDEKQIWSGKARLSKSSNLVEAIIYFYKENPALVTIQTIKGSTESIVYRYYDGSKWQNSNEKDYREFLDVLNEMSKSE</sequence>
<dbReference type="Proteomes" id="UP000031512">
    <property type="component" value="Chromosome 1"/>
</dbReference>
<organism evidence="2 3">
    <name type="scientific">Theileria equi strain WA</name>
    <dbReference type="NCBI Taxonomy" id="1537102"/>
    <lineage>
        <taxon>Eukaryota</taxon>
        <taxon>Sar</taxon>
        <taxon>Alveolata</taxon>
        <taxon>Apicomplexa</taxon>
        <taxon>Aconoidasida</taxon>
        <taxon>Piroplasmida</taxon>
        <taxon>Theileriidae</taxon>
        <taxon>Theileria</taxon>
    </lineage>
</organism>
<protein>
    <submittedName>
        <fullName evidence="2">Signal peptide-containing protein</fullName>
    </submittedName>
</protein>
<dbReference type="AlphaFoldDB" id="L0AXQ1"/>
<accession>L0AXQ1</accession>
<dbReference type="GeneID" id="15803645"/>
<reference evidence="2 3" key="1">
    <citation type="journal article" date="2012" name="BMC Genomics">
        <title>Comparative genomic analysis and phylogenetic position of Theileria equi.</title>
        <authorList>
            <person name="Kappmeyer L.S."/>
            <person name="Thiagarajan M."/>
            <person name="Herndon D.R."/>
            <person name="Ramsay J.D."/>
            <person name="Caler E."/>
            <person name="Djikeng A."/>
            <person name="Gillespie J.J."/>
            <person name="Lau A.O."/>
            <person name="Roalson E.H."/>
            <person name="Silva J.C."/>
            <person name="Silva M.G."/>
            <person name="Suarez C.E."/>
            <person name="Ueti M.W."/>
            <person name="Nene V.M."/>
            <person name="Mealey R.H."/>
            <person name="Knowles D.P."/>
            <person name="Brayton K.A."/>
        </authorList>
    </citation>
    <scope>NUCLEOTIDE SEQUENCE [LARGE SCALE GENOMIC DNA]</scope>
    <source>
        <strain evidence="2 3">WA</strain>
    </source>
</reference>
<evidence type="ECO:0000313" key="3">
    <source>
        <dbReference type="Proteomes" id="UP000031512"/>
    </source>
</evidence>
<dbReference type="EMBL" id="CP001669">
    <property type="protein sequence ID" value="AFZ80340.1"/>
    <property type="molecule type" value="Genomic_DNA"/>
</dbReference>
<keyword evidence="3" id="KW-1185">Reference proteome</keyword>
<dbReference type="VEuPathDB" id="PiroplasmaDB:BEWA_031930"/>
<proteinExistence type="predicted"/>
<name>L0AXQ1_THEEQ</name>